<protein>
    <submittedName>
        <fullName evidence="3">XRE family transcriptional regulator</fullName>
    </submittedName>
</protein>
<dbReference type="RefSeq" id="WP_345927022.1">
    <property type="nucleotide sequence ID" value="NZ_JBDIVF010000003.1"/>
</dbReference>
<dbReference type="Gene3D" id="1.10.260.40">
    <property type="entry name" value="lambda repressor-like DNA-binding domains"/>
    <property type="match status" value="1"/>
</dbReference>
<proteinExistence type="predicted"/>
<evidence type="ECO:0000256" key="1">
    <source>
        <dbReference type="ARBA" id="ARBA00023125"/>
    </source>
</evidence>
<dbReference type="SMART" id="SM00530">
    <property type="entry name" value="HTH_XRE"/>
    <property type="match status" value="1"/>
</dbReference>
<keyword evidence="1" id="KW-0238">DNA-binding</keyword>
<accession>A0ABV2CMF7</accession>
<dbReference type="Proteomes" id="UP001548590">
    <property type="component" value="Unassembled WGS sequence"/>
</dbReference>
<dbReference type="SUPFAM" id="SSF51182">
    <property type="entry name" value="RmlC-like cupins"/>
    <property type="match status" value="1"/>
</dbReference>
<dbReference type="Gene3D" id="2.60.120.10">
    <property type="entry name" value="Jelly Rolls"/>
    <property type="match status" value="1"/>
</dbReference>
<reference evidence="3 4" key="1">
    <citation type="submission" date="2024-07" db="EMBL/GenBank/DDBJ databases">
        <title>Uliginosibacterium paludis KCTC:42655.</title>
        <authorList>
            <person name="Kim M.K."/>
        </authorList>
    </citation>
    <scope>NUCLEOTIDE SEQUENCE [LARGE SCALE GENOMIC DNA]</scope>
    <source>
        <strain evidence="3 4">KCTC 42655</strain>
    </source>
</reference>
<dbReference type="PROSITE" id="PS50943">
    <property type="entry name" value="HTH_CROC1"/>
    <property type="match status" value="1"/>
</dbReference>
<dbReference type="InterPro" id="IPR011051">
    <property type="entry name" value="RmlC_Cupin_sf"/>
</dbReference>
<comment type="caution">
    <text evidence="3">The sequence shown here is derived from an EMBL/GenBank/DDBJ whole genome shotgun (WGS) entry which is preliminary data.</text>
</comment>
<dbReference type="InterPro" id="IPR001387">
    <property type="entry name" value="Cro/C1-type_HTH"/>
</dbReference>
<evidence type="ECO:0000259" key="2">
    <source>
        <dbReference type="PROSITE" id="PS50943"/>
    </source>
</evidence>
<dbReference type="CDD" id="cd00093">
    <property type="entry name" value="HTH_XRE"/>
    <property type="match status" value="1"/>
</dbReference>
<dbReference type="InterPro" id="IPR010982">
    <property type="entry name" value="Lambda_DNA-bd_dom_sf"/>
</dbReference>
<feature type="domain" description="HTH cro/C1-type" evidence="2">
    <location>
        <begin position="19"/>
        <end position="73"/>
    </location>
</feature>
<sequence length="201" mass="22189">MKFQYHGFMDLDALLARRVRDLRRARSLTLDQLAELSGVSRSMISLIERQETSPTAAVLNKLAAAFGISMAALFTTESSGPEPEPVARREAQPVWTDPASGYTRRHLSPARAASPFELVEVVFPAGASVLFDTPVRPAGLHQQLWMLEGEMAITHEAKTWRLAPGDCLAMELGAQIRFHNPSMQPARYLLALAGHTRQKTP</sequence>
<dbReference type="EMBL" id="JBEWLZ010000001">
    <property type="protein sequence ID" value="MET1488687.1"/>
    <property type="molecule type" value="Genomic_DNA"/>
</dbReference>
<dbReference type="Pfam" id="PF01381">
    <property type="entry name" value="HTH_3"/>
    <property type="match status" value="1"/>
</dbReference>
<dbReference type="PANTHER" id="PTHR46797">
    <property type="entry name" value="HTH-TYPE TRANSCRIPTIONAL REGULATOR"/>
    <property type="match status" value="1"/>
</dbReference>
<organism evidence="3 4">
    <name type="scientific">Uliginosibacterium paludis</name>
    <dbReference type="NCBI Taxonomy" id="1615952"/>
    <lineage>
        <taxon>Bacteria</taxon>
        <taxon>Pseudomonadati</taxon>
        <taxon>Pseudomonadota</taxon>
        <taxon>Betaproteobacteria</taxon>
        <taxon>Rhodocyclales</taxon>
        <taxon>Zoogloeaceae</taxon>
        <taxon>Uliginosibacterium</taxon>
    </lineage>
</organism>
<name>A0ABV2CMF7_9RHOO</name>
<gene>
    <name evidence="3" type="ORF">ABVT11_02525</name>
</gene>
<dbReference type="SUPFAM" id="SSF47413">
    <property type="entry name" value="lambda repressor-like DNA-binding domains"/>
    <property type="match status" value="1"/>
</dbReference>
<evidence type="ECO:0000313" key="3">
    <source>
        <dbReference type="EMBL" id="MET1488687.1"/>
    </source>
</evidence>
<keyword evidence="4" id="KW-1185">Reference proteome</keyword>
<dbReference type="InterPro" id="IPR014710">
    <property type="entry name" value="RmlC-like_jellyroll"/>
</dbReference>
<dbReference type="CDD" id="cd02209">
    <property type="entry name" value="cupin_XRE_C"/>
    <property type="match status" value="1"/>
</dbReference>
<dbReference type="PANTHER" id="PTHR46797:SF10">
    <property type="entry name" value="BLR1115 PROTEIN"/>
    <property type="match status" value="1"/>
</dbReference>
<evidence type="ECO:0000313" key="4">
    <source>
        <dbReference type="Proteomes" id="UP001548590"/>
    </source>
</evidence>
<dbReference type="InterPro" id="IPR050807">
    <property type="entry name" value="TransReg_Diox_bact_type"/>
</dbReference>